<accession>A0A3D8Y371</accession>
<evidence type="ECO:0000313" key="1">
    <source>
        <dbReference type="EMBL" id="REA56499.1"/>
    </source>
</evidence>
<keyword evidence="2" id="KW-1185">Reference proteome</keyword>
<proteinExistence type="predicted"/>
<protein>
    <submittedName>
        <fullName evidence="1">Uncharacterized protein</fullName>
    </submittedName>
</protein>
<evidence type="ECO:0000313" key="2">
    <source>
        <dbReference type="Proteomes" id="UP000256373"/>
    </source>
</evidence>
<gene>
    <name evidence="1" type="ORF">DSL64_26635</name>
</gene>
<comment type="caution">
    <text evidence="1">The sequence shown here is derived from an EMBL/GenBank/DDBJ whole genome shotgun (WGS) entry which is preliminary data.</text>
</comment>
<sequence length="108" mass="12400">MAICSRLFEDFYPATEKAMQDVFQNHSYYQIAAGNSISSESTWAFVAMIDLMPASPLGVLLIFEKLIFPKIQFLDKHESILLNEYSLVTKIIRTTKGCKIRIHFKTFS</sequence>
<reference evidence="1 2" key="1">
    <citation type="submission" date="2018-07" db="EMBL/GenBank/DDBJ databases">
        <title>Dyadobacter roseus sp. nov., isolated from rose rhizosphere soil.</title>
        <authorList>
            <person name="Chen L."/>
        </authorList>
    </citation>
    <scope>NUCLEOTIDE SEQUENCE [LARGE SCALE GENOMIC DNA]</scope>
    <source>
        <strain evidence="1 2">RS19</strain>
    </source>
</reference>
<dbReference type="AlphaFoldDB" id="A0A3D8Y371"/>
<dbReference type="Proteomes" id="UP000256373">
    <property type="component" value="Unassembled WGS sequence"/>
</dbReference>
<organism evidence="1 2">
    <name type="scientific">Dyadobacter luteus</name>
    <dbReference type="NCBI Taxonomy" id="2259619"/>
    <lineage>
        <taxon>Bacteria</taxon>
        <taxon>Pseudomonadati</taxon>
        <taxon>Bacteroidota</taxon>
        <taxon>Cytophagia</taxon>
        <taxon>Cytophagales</taxon>
        <taxon>Spirosomataceae</taxon>
        <taxon>Dyadobacter</taxon>
    </lineage>
</organism>
<name>A0A3D8Y371_9BACT</name>
<dbReference type="EMBL" id="QNUL01000038">
    <property type="protein sequence ID" value="REA56499.1"/>
    <property type="molecule type" value="Genomic_DNA"/>
</dbReference>